<feature type="domain" description="MIF4G" evidence="2">
    <location>
        <begin position="35"/>
        <end position="262"/>
    </location>
</feature>
<dbReference type="OrthoDB" id="10252707at2759"/>
<evidence type="ECO:0000313" key="4">
    <source>
        <dbReference type="Proteomes" id="UP000054558"/>
    </source>
</evidence>
<evidence type="ECO:0000256" key="1">
    <source>
        <dbReference type="SAM" id="MobiDB-lite"/>
    </source>
</evidence>
<dbReference type="STRING" id="105231.A0A1Y1IW28"/>
<proteinExistence type="predicted"/>
<dbReference type="SUPFAM" id="SSF48371">
    <property type="entry name" value="ARM repeat"/>
    <property type="match status" value="1"/>
</dbReference>
<dbReference type="OMA" id="YSGNCNR"/>
<protein>
    <recommendedName>
        <fullName evidence="2">MIF4G domain-containing protein</fullName>
    </recommendedName>
</protein>
<dbReference type="PANTHER" id="PTHR12412:SF2">
    <property type="entry name" value="NUCLEAR CAP-BINDING PROTEIN SUBUNIT 1"/>
    <property type="match status" value="1"/>
</dbReference>
<dbReference type="AlphaFoldDB" id="A0A1Y1IW28"/>
<feature type="region of interest" description="Disordered" evidence="1">
    <location>
        <begin position="1"/>
        <end position="29"/>
    </location>
</feature>
<dbReference type="GO" id="GO:0000339">
    <property type="term" value="F:RNA cap binding"/>
    <property type="evidence" value="ECO:0007669"/>
    <property type="project" value="InterPro"/>
</dbReference>
<dbReference type="Proteomes" id="UP000054558">
    <property type="component" value="Unassembled WGS sequence"/>
</dbReference>
<gene>
    <name evidence="3" type="ORF">KFL_012060010</name>
</gene>
<evidence type="ECO:0000259" key="2">
    <source>
        <dbReference type="SMART" id="SM00543"/>
    </source>
</evidence>
<dbReference type="EMBL" id="DF238155">
    <property type="protein sequence ID" value="GAQ92927.1"/>
    <property type="molecule type" value="Genomic_DNA"/>
</dbReference>
<dbReference type="GO" id="GO:0006406">
    <property type="term" value="P:mRNA export from nucleus"/>
    <property type="evidence" value="ECO:0007669"/>
    <property type="project" value="InterPro"/>
</dbReference>
<dbReference type="Pfam" id="PF02854">
    <property type="entry name" value="MIF4G"/>
    <property type="match status" value="1"/>
</dbReference>
<evidence type="ECO:0000313" key="3">
    <source>
        <dbReference type="EMBL" id="GAQ92927.1"/>
    </source>
</evidence>
<reference evidence="3 4" key="1">
    <citation type="journal article" date="2014" name="Nat. Commun.">
        <title>Klebsormidium flaccidum genome reveals primary factors for plant terrestrial adaptation.</title>
        <authorList>
            <person name="Hori K."/>
            <person name="Maruyama F."/>
            <person name="Fujisawa T."/>
            <person name="Togashi T."/>
            <person name="Yamamoto N."/>
            <person name="Seo M."/>
            <person name="Sato S."/>
            <person name="Yamada T."/>
            <person name="Mori H."/>
            <person name="Tajima N."/>
            <person name="Moriyama T."/>
            <person name="Ikeuchi M."/>
            <person name="Watanabe M."/>
            <person name="Wada H."/>
            <person name="Kobayashi K."/>
            <person name="Saito M."/>
            <person name="Masuda T."/>
            <person name="Sasaki-Sekimoto Y."/>
            <person name="Mashiguchi K."/>
            <person name="Awai K."/>
            <person name="Shimojima M."/>
            <person name="Masuda S."/>
            <person name="Iwai M."/>
            <person name="Nobusawa T."/>
            <person name="Narise T."/>
            <person name="Kondo S."/>
            <person name="Saito H."/>
            <person name="Sato R."/>
            <person name="Murakawa M."/>
            <person name="Ihara Y."/>
            <person name="Oshima-Yamada Y."/>
            <person name="Ohtaka K."/>
            <person name="Satoh M."/>
            <person name="Sonobe K."/>
            <person name="Ishii M."/>
            <person name="Ohtani R."/>
            <person name="Kanamori-Sato M."/>
            <person name="Honoki R."/>
            <person name="Miyazaki D."/>
            <person name="Mochizuki H."/>
            <person name="Umetsu J."/>
            <person name="Higashi K."/>
            <person name="Shibata D."/>
            <person name="Kamiya Y."/>
            <person name="Sato N."/>
            <person name="Nakamura Y."/>
            <person name="Tabata S."/>
            <person name="Ida S."/>
            <person name="Kurokawa K."/>
            <person name="Ohta H."/>
        </authorList>
    </citation>
    <scope>NUCLEOTIDE SEQUENCE [LARGE SCALE GENOMIC DNA]</scope>
    <source>
        <strain evidence="3 4">NIES-2285</strain>
    </source>
</reference>
<sequence>MAQRSYGPGYQGGRQGRPADTPGAGPGLAARPDRVAVLRQHIVRLADKAPGSQHLPEAEEQLELLSQALKRDLVAYEDQILQITLECTWELPHKLPYYAALLGLLNVADYNFVQRAVEAVHAALQAGLARGDPLTIRLGLRILATLAGTLVASPAGVLRLFQALVTDAVAALDAAPAWQARGDWYVYAVLGALPWGGKELQRGAPAALAELLDLAATYCQHRDHLALPALHAQHTLPDGTPAPDAPDYVEALQAAVAALAQDATWTVKS</sequence>
<dbReference type="PANTHER" id="PTHR12412">
    <property type="entry name" value="CAP BINDING PROTEIN"/>
    <property type="match status" value="1"/>
</dbReference>
<dbReference type="GO" id="GO:0005846">
    <property type="term" value="C:nuclear cap binding complex"/>
    <property type="evidence" value="ECO:0007669"/>
    <property type="project" value="InterPro"/>
</dbReference>
<name>A0A1Y1IW28_KLENI</name>
<dbReference type="InterPro" id="IPR003890">
    <property type="entry name" value="MIF4G-like_typ-3"/>
</dbReference>
<keyword evidence="4" id="KW-1185">Reference proteome</keyword>
<dbReference type="InterPro" id="IPR016024">
    <property type="entry name" value="ARM-type_fold"/>
</dbReference>
<organism evidence="3 4">
    <name type="scientific">Klebsormidium nitens</name>
    <name type="common">Green alga</name>
    <name type="synonym">Ulothrix nitens</name>
    <dbReference type="NCBI Taxonomy" id="105231"/>
    <lineage>
        <taxon>Eukaryota</taxon>
        <taxon>Viridiplantae</taxon>
        <taxon>Streptophyta</taxon>
        <taxon>Klebsormidiophyceae</taxon>
        <taxon>Klebsormidiales</taxon>
        <taxon>Klebsormidiaceae</taxon>
        <taxon>Klebsormidium</taxon>
    </lineage>
</organism>
<dbReference type="InterPro" id="IPR027159">
    <property type="entry name" value="CBP80"/>
</dbReference>
<accession>A0A1Y1IW28</accession>
<dbReference type="Gene3D" id="1.25.40.180">
    <property type="match status" value="1"/>
</dbReference>
<feature type="non-terminal residue" evidence="3">
    <location>
        <position position="269"/>
    </location>
</feature>
<dbReference type="SMART" id="SM00543">
    <property type="entry name" value="MIF4G"/>
    <property type="match status" value="1"/>
</dbReference>